<comment type="caution">
    <text evidence="2">The sequence shown here is derived from an EMBL/GenBank/DDBJ whole genome shotgun (WGS) entry which is preliminary data.</text>
</comment>
<gene>
    <name evidence="2" type="ORF">WMY93_028317</name>
</gene>
<evidence type="ECO:0000313" key="2">
    <source>
        <dbReference type="EMBL" id="KAK7882143.1"/>
    </source>
</evidence>
<name>A0AAW0MN27_9GOBI</name>
<dbReference type="EMBL" id="JBBPFD010000021">
    <property type="protein sequence ID" value="KAK7882143.1"/>
    <property type="molecule type" value="Genomic_DNA"/>
</dbReference>
<feature type="region of interest" description="Disordered" evidence="1">
    <location>
        <begin position="1"/>
        <end position="55"/>
    </location>
</feature>
<evidence type="ECO:0000313" key="3">
    <source>
        <dbReference type="Proteomes" id="UP001460270"/>
    </source>
</evidence>
<proteinExistence type="predicted"/>
<accession>A0AAW0MN27</accession>
<feature type="compositionally biased region" description="Polar residues" evidence="1">
    <location>
        <begin position="273"/>
        <end position="282"/>
    </location>
</feature>
<sequence>MSTAPLSDRSPDSGLTPASGPTAAPPPVRPRPRLRSDRGPASGPTAARLWSNRGPPLVLCKDSHSAPAEVTLQPVDHLRTKGVHTSFESDQRRRLDTGHSVDICGHAGLPYVPASTCRSHAKGLQTGPGAGGGPGHQGHTAAVPVPLRAHFPRHFNPASSLSPRPPGFLSNTNHTAALLHSQTLLSPSHAVPSSSCSVCNVFVGVKGHKVTEPRSTALCVQQDQTRPDQTRPEPHTRPDQSLTQDQTRPEPHTEPDQTRASHKTRPEPHTRPDQSLTQNQTRPEPHTGPDQTRSPECGSLVHILGALSVGHSYTYLEP</sequence>
<feature type="compositionally biased region" description="Basic and acidic residues" evidence="1">
    <location>
        <begin position="225"/>
        <end position="238"/>
    </location>
</feature>
<feature type="compositionally biased region" description="Basic and acidic residues" evidence="1">
    <location>
        <begin position="247"/>
        <end position="272"/>
    </location>
</feature>
<evidence type="ECO:0000256" key="1">
    <source>
        <dbReference type="SAM" id="MobiDB-lite"/>
    </source>
</evidence>
<organism evidence="2 3">
    <name type="scientific">Mugilogobius chulae</name>
    <name type="common">yellowstripe goby</name>
    <dbReference type="NCBI Taxonomy" id="88201"/>
    <lineage>
        <taxon>Eukaryota</taxon>
        <taxon>Metazoa</taxon>
        <taxon>Chordata</taxon>
        <taxon>Craniata</taxon>
        <taxon>Vertebrata</taxon>
        <taxon>Euteleostomi</taxon>
        <taxon>Actinopterygii</taxon>
        <taxon>Neopterygii</taxon>
        <taxon>Teleostei</taxon>
        <taxon>Neoteleostei</taxon>
        <taxon>Acanthomorphata</taxon>
        <taxon>Gobiaria</taxon>
        <taxon>Gobiiformes</taxon>
        <taxon>Gobioidei</taxon>
        <taxon>Gobiidae</taxon>
        <taxon>Gobionellinae</taxon>
        <taxon>Mugilogobius</taxon>
    </lineage>
</organism>
<dbReference type="Proteomes" id="UP001460270">
    <property type="component" value="Unassembled WGS sequence"/>
</dbReference>
<feature type="region of interest" description="Disordered" evidence="1">
    <location>
        <begin position="216"/>
        <end position="298"/>
    </location>
</feature>
<keyword evidence="3" id="KW-1185">Reference proteome</keyword>
<reference evidence="3" key="1">
    <citation type="submission" date="2024-04" db="EMBL/GenBank/DDBJ databases">
        <title>Salinicola lusitanus LLJ914,a marine bacterium isolated from the Okinawa Trough.</title>
        <authorList>
            <person name="Li J."/>
        </authorList>
    </citation>
    <scope>NUCLEOTIDE SEQUENCE [LARGE SCALE GENOMIC DNA]</scope>
</reference>
<protein>
    <submittedName>
        <fullName evidence="2">Uncharacterized protein</fullName>
    </submittedName>
</protein>
<dbReference type="AlphaFoldDB" id="A0AAW0MN27"/>